<evidence type="ECO:0000313" key="2">
    <source>
        <dbReference type="EMBL" id="OGY36059.1"/>
    </source>
</evidence>
<accession>A0A1G1X814</accession>
<keyword evidence="1" id="KW-1133">Transmembrane helix</keyword>
<dbReference type="Proteomes" id="UP000177941">
    <property type="component" value="Unassembled WGS sequence"/>
</dbReference>
<gene>
    <name evidence="2" type="ORF">A3E36_02425</name>
</gene>
<name>A0A1G1X814_9BACT</name>
<reference evidence="2 3" key="1">
    <citation type="journal article" date="2016" name="Nat. Commun.">
        <title>Thousands of microbial genomes shed light on interconnected biogeochemical processes in an aquifer system.</title>
        <authorList>
            <person name="Anantharaman K."/>
            <person name="Brown C.T."/>
            <person name="Hug L.A."/>
            <person name="Sharon I."/>
            <person name="Castelle C.J."/>
            <person name="Probst A.J."/>
            <person name="Thomas B.C."/>
            <person name="Singh A."/>
            <person name="Wilkins M.J."/>
            <person name="Karaoz U."/>
            <person name="Brodie E.L."/>
            <person name="Williams K.H."/>
            <person name="Hubbard S.S."/>
            <person name="Banfield J.F."/>
        </authorList>
    </citation>
    <scope>NUCLEOTIDE SEQUENCE [LARGE SCALE GENOMIC DNA]</scope>
</reference>
<evidence type="ECO:0000256" key="1">
    <source>
        <dbReference type="SAM" id="Phobius"/>
    </source>
</evidence>
<comment type="caution">
    <text evidence="2">The sequence shown here is derived from an EMBL/GenBank/DDBJ whole genome shotgun (WGS) entry which is preliminary data.</text>
</comment>
<proteinExistence type="predicted"/>
<feature type="transmembrane region" description="Helical" evidence="1">
    <location>
        <begin position="12"/>
        <end position="33"/>
    </location>
</feature>
<dbReference type="EMBL" id="MHHS01000039">
    <property type="protein sequence ID" value="OGY36059.1"/>
    <property type="molecule type" value="Genomic_DNA"/>
</dbReference>
<organism evidence="2 3">
    <name type="scientific">Candidatus Andersenbacteria bacterium RIFCSPHIGHO2_12_FULL_45_11b</name>
    <dbReference type="NCBI Taxonomy" id="1797282"/>
    <lineage>
        <taxon>Bacteria</taxon>
        <taxon>Candidatus Anderseniibacteriota</taxon>
    </lineage>
</organism>
<sequence>MTSVNALGIRMIMIVVITAGVSFGTWKLVVLGFSHTPIEQPSASPQATVALLPSPAPVQSLSPELVKQMTEYASQKSKEVGPVTKKYVESLPKEQSKEQVLGESTIATYIDSNRGILLPELPAGTVKLSTASGKTAIKTYLDQISPAQNKKIQNITGDAIGTAFQNEQSGQDPKALTPILASITANFDLLKGIATPKEAEVLQTKLLQATQALITNIQVIQSFKQDPISGLIGLKNISALDAVYTDISAQISALEKKYNLQ</sequence>
<protein>
    <submittedName>
        <fullName evidence="2">Uncharacterized protein</fullName>
    </submittedName>
</protein>
<keyword evidence="1" id="KW-0812">Transmembrane</keyword>
<keyword evidence="1" id="KW-0472">Membrane</keyword>
<dbReference type="AlphaFoldDB" id="A0A1G1X814"/>
<evidence type="ECO:0000313" key="3">
    <source>
        <dbReference type="Proteomes" id="UP000177941"/>
    </source>
</evidence>